<protein>
    <submittedName>
        <fullName evidence="2">Uncharacterized protein</fullName>
    </submittedName>
</protein>
<organism evidence="2 3">
    <name type="scientific">Ciceribacter selenitireducens ATCC BAA-1503</name>
    <dbReference type="NCBI Taxonomy" id="1336235"/>
    <lineage>
        <taxon>Bacteria</taxon>
        <taxon>Pseudomonadati</taxon>
        <taxon>Pseudomonadota</taxon>
        <taxon>Alphaproteobacteria</taxon>
        <taxon>Hyphomicrobiales</taxon>
        <taxon>Rhizobiaceae</taxon>
        <taxon>Ciceribacter</taxon>
    </lineage>
</organism>
<dbReference type="AlphaFoldDB" id="A0A376AAB0"/>
<evidence type="ECO:0000313" key="2">
    <source>
        <dbReference type="EMBL" id="SSC64725.1"/>
    </source>
</evidence>
<name>A0A376AAB0_9HYPH</name>
<keyword evidence="3" id="KW-1185">Reference proteome</keyword>
<sequence>MRLSIRREPYLMVEETNGVIAELISVPGRFLRSVQLEKDFRDQAALEGYIVTPPMVEALRRIIESANPGSKRRAWRVTGDYGVGKSSMALVLARLLSGAGGKDADRIAAAIGWSAHERTKKLFPVLVTGAREGIAAAIARGVRDALNLHNDAGFSGPSLDAALLECEVEGSVRSIEHLVSQLTKEAAKRDSGVLLIIDEMGKLLEHAALNPDREDVFALQRLSEYAARSGDHPLLLVGILHQGFQAYAERLPLAQRHEWDKVAGRFEEVVFDQPLVHTAALAAGALGIDTSALSDTIVAQARSAIDGTARIGWLGGRGFSVDPVSFYPLHPALLPVMVRFFSQFGQSERSLFGFLLSSEPMALQAFASVTPVGSDTFDLSRFYDYVRTSFGHRLTSANHQSQWQKIVATIDACVDVDPLALKILKTVGLLNLLDADDLLPTSQSISASLSTFGAKTVDTAIDGLTRAGLLFNRGGTGAFRLWPNSSINLHTYVELAKRAVGPIEEVAPVLGSFLDREMILARRHYLETGTMRYFELRYAFAEDLAKVAAAPTDADGVIVVSLADRKEQQVAAKAAASDQEIADNPALVIGMLGPVWHLASYLRDVMIWRWVEANTPDLASDDFAAAEVRRQVRQAQQALKREFDALSNPDTGSGIDWIYRGEAFDVAGNLPQIVSQLCSDLYPLAPRIANELVNRNALSSAAAAARMRLIEGIFRAPDKRLLGMDERKAPPEKSMYLSVLQRGALHVADGESFTLRIPPEDKDPLYLRPSLVEVLKLIHQAKGCRVAIKDILAVLAGRPFGVRHGLAPILLAIVVRVHAHELALYENGTFLAKFGDMEFLRLIKAPQSFEIQHCSVEGVRSNVFIRLADLFARGIEGRKPALLDVVTELCLFAAKLPEFTHKTKSLSPVALAVRDALLSAREPATLLFADLPHACGLPVFHGEDVEEAMVETFIERFTDAVGELQNSYGELIKRIVQRTAVAIGQKPEQFDRVALASRGARVSLAAREPRLRAFALRLRDPALHDEAWAESLASFVVSKPPGRWLPGDEVRFMEEMGALAEVFAKVESTVFSTSDDRPDIDAIRLNLTRGDGRDLLRVLHPVTLDEDDQDLMRTLAKRLPQGEAQRVQILTNLLWLELEKSKENEPQREPASDAASTRIQHDH</sequence>
<dbReference type="EMBL" id="UEYP01000013">
    <property type="protein sequence ID" value="SSC64725.1"/>
    <property type="molecule type" value="Genomic_DNA"/>
</dbReference>
<feature type="compositionally biased region" description="Basic and acidic residues" evidence="1">
    <location>
        <begin position="1140"/>
        <end position="1151"/>
    </location>
</feature>
<evidence type="ECO:0000313" key="3">
    <source>
        <dbReference type="Proteomes" id="UP000254764"/>
    </source>
</evidence>
<evidence type="ECO:0000256" key="1">
    <source>
        <dbReference type="SAM" id="MobiDB-lite"/>
    </source>
</evidence>
<dbReference type="SUPFAM" id="SSF52540">
    <property type="entry name" value="P-loop containing nucleoside triphosphate hydrolases"/>
    <property type="match status" value="1"/>
</dbReference>
<dbReference type="Proteomes" id="UP000254764">
    <property type="component" value="Unassembled WGS sequence"/>
</dbReference>
<feature type="compositionally biased region" description="Polar residues" evidence="1">
    <location>
        <begin position="1154"/>
        <end position="1163"/>
    </location>
</feature>
<feature type="region of interest" description="Disordered" evidence="1">
    <location>
        <begin position="1140"/>
        <end position="1163"/>
    </location>
</feature>
<proteinExistence type="predicted"/>
<reference evidence="3" key="1">
    <citation type="submission" date="2018-07" db="EMBL/GenBank/DDBJ databases">
        <authorList>
            <person name="Peiro R."/>
            <person name="Begona"/>
            <person name="Cbmso G."/>
            <person name="Lopez M."/>
            <person name="Gonzalez S."/>
        </authorList>
    </citation>
    <scope>NUCLEOTIDE SEQUENCE [LARGE SCALE GENOMIC DNA]</scope>
</reference>
<dbReference type="InterPro" id="IPR027417">
    <property type="entry name" value="P-loop_NTPase"/>
</dbReference>
<accession>A0A376AAB0</accession>
<gene>
    <name evidence="2" type="ORF">RHIZ70_433</name>
</gene>